<dbReference type="RefSeq" id="XP_043042994.1">
    <property type="nucleotide sequence ID" value="XM_043181520.1"/>
</dbReference>
<dbReference type="PANTHER" id="PTHR46333:SF5">
    <property type="entry name" value="TRANSGLUTAMINASE-LIKE DOMAIN-CONTAINING PROTEIN"/>
    <property type="match status" value="1"/>
</dbReference>
<evidence type="ECO:0000313" key="4">
    <source>
        <dbReference type="Proteomes" id="UP000812287"/>
    </source>
</evidence>
<dbReference type="AlphaFoldDB" id="A0A9P8AVE9"/>
<dbReference type="PANTHER" id="PTHR46333">
    <property type="entry name" value="CYTOKINESIS PROTEIN 3"/>
    <property type="match status" value="1"/>
</dbReference>
<feature type="region of interest" description="Disordered" evidence="1">
    <location>
        <begin position="61"/>
        <end position="111"/>
    </location>
</feature>
<dbReference type="SMART" id="SM00460">
    <property type="entry name" value="TGc"/>
    <property type="match status" value="1"/>
</dbReference>
<protein>
    <recommendedName>
        <fullName evidence="2">Transglutaminase-like domain-containing protein</fullName>
    </recommendedName>
</protein>
<dbReference type="Pfam" id="PF01841">
    <property type="entry name" value="Transglut_core"/>
    <property type="match status" value="1"/>
</dbReference>
<proteinExistence type="predicted"/>
<feature type="region of interest" description="Disordered" evidence="1">
    <location>
        <begin position="1"/>
        <end position="31"/>
    </location>
</feature>
<dbReference type="Gene3D" id="3.10.620.30">
    <property type="match status" value="1"/>
</dbReference>
<reference evidence="3" key="1">
    <citation type="submission" date="2020-11" db="EMBL/GenBank/DDBJ databases">
        <title>Adaptations for nitrogen fixation in a non-lichenized fungal sporocarp promotes dispersal by wood-feeding termites.</title>
        <authorList>
            <consortium name="DOE Joint Genome Institute"/>
            <person name="Koch R.A."/>
            <person name="Yoon G."/>
            <person name="Arayal U."/>
            <person name="Lail K."/>
            <person name="Amirebrahimi M."/>
            <person name="Labutti K."/>
            <person name="Lipzen A."/>
            <person name="Riley R."/>
            <person name="Barry K."/>
            <person name="Henrissat B."/>
            <person name="Grigoriev I.V."/>
            <person name="Herr J.R."/>
            <person name="Aime M.C."/>
        </authorList>
    </citation>
    <scope>NUCLEOTIDE SEQUENCE</scope>
    <source>
        <strain evidence="3">MCA 3950</strain>
    </source>
</reference>
<feature type="compositionally biased region" description="Pro residues" evidence="1">
    <location>
        <begin position="1"/>
        <end position="16"/>
    </location>
</feature>
<organism evidence="3 4">
    <name type="scientific">Guyanagaster necrorhizus</name>
    <dbReference type="NCBI Taxonomy" id="856835"/>
    <lineage>
        <taxon>Eukaryota</taxon>
        <taxon>Fungi</taxon>
        <taxon>Dikarya</taxon>
        <taxon>Basidiomycota</taxon>
        <taxon>Agaricomycotina</taxon>
        <taxon>Agaricomycetes</taxon>
        <taxon>Agaricomycetidae</taxon>
        <taxon>Agaricales</taxon>
        <taxon>Marasmiineae</taxon>
        <taxon>Physalacriaceae</taxon>
        <taxon>Guyanagaster</taxon>
    </lineage>
</organism>
<dbReference type="InterPro" id="IPR038765">
    <property type="entry name" value="Papain-like_cys_pep_sf"/>
</dbReference>
<dbReference type="EMBL" id="MU250527">
    <property type="protein sequence ID" value="KAG7449494.1"/>
    <property type="molecule type" value="Genomic_DNA"/>
</dbReference>
<dbReference type="OrthoDB" id="6129702at2759"/>
<comment type="caution">
    <text evidence="3">The sequence shown here is derived from an EMBL/GenBank/DDBJ whole genome shotgun (WGS) entry which is preliminary data.</text>
</comment>
<dbReference type="InterPro" id="IPR002931">
    <property type="entry name" value="Transglutaminase-like"/>
</dbReference>
<evidence type="ECO:0000313" key="3">
    <source>
        <dbReference type="EMBL" id="KAG7449494.1"/>
    </source>
</evidence>
<dbReference type="GO" id="GO:0005737">
    <property type="term" value="C:cytoplasm"/>
    <property type="evidence" value="ECO:0007669"/>
    <property type="project" value="TreeGrafter"/>
</dbReference>
<accession>A0A9P8AVE9</accession>
<gene>
    <name evidence="3" type="ORF">BT62DRAFT_587197</name>
</gene>
<sequence length="441" mass="48700">MYRPALPPRPTLPPVPSLQGAAIDDDDQQPKGIAARIASLKLDRSSSGPLQGRSSLVVRDPDFLRLIRRPPPPIPTSTPHSALPPPPPPPRRPPAHLPTPPPEPEPEPESSCLKCHDFSYVDAHAAQFPRQTVSSLDQLAVDLTSPFDSETEKCRAIFTWLHHNVAYDAASFFSGNVRPATAQSTLQSGLAVCDGYAGLFEYLAQRIGVQSYKVTGHGKGFGYAAIGPDVPVPPYQGNHAWNCVLMDGEWRLIDCCWGAGALEGSAYNKRFTPMWFSSSPAEFVRRHYPEDPSYQLIAEEDGGPVSWEQYILEPEGPVIFQDFYQLNFNPYLIQPAEKYIQSGTWATFHIFKLCEHMSRAEVDNYVYLISNPDKTRTPMQANEEGGWSATVYIPRGGGELSLYYVTQCDCRDGKGLGVQGFNNANGRKAMAFGGMGRWTVV</sequence>
<evidence type="ECO:0000259" key="2">
    <source>
        <dbReference type="SMART" id="SM00460"/>
    </source>
</evidence>
<feature type="compositionally biased region" description="Pro residues" evidence="1">
    <location>
        <begin position="69"/>
        <end position="103"/>
    </location>
</feature>
<feature type="domain" description="Transglutaminase-like" evidence="2">
    <location>
        <begin position="185"/>
        <end position="257"/>
    </location>
</feature>
<dbReference type="GeneID" id="66103816"/>
<evidence type="ECO:0000256" key="1">
    <source>
        <dbReference type="SAM" id="MobiDB-lite"/>
    </source>
</evidence>
<dbReference type="SUPFAM" id="SSF54001">
    <property type="entry name" value="Cysteine proteinases"/>
    <property type="match status" value="1"/>
</dbReference>
<dbReference type="Proteomes" id="UP000812287">
    <property type="component" value="Unassembled WGS sequence"/>
</dbReference>
<dbReference type="InterPro" id="IPR052557">
    <property type="entry name" value="CAP/Cytokinesis_protein"/>
</dbReference>
<name>A0A9P8AVE9_9AGAR</name>
<keyword evidence="4" id="KW-1185">Reference proteome</keyword>